<organism evidence="3 4">
    <name type="scientific">Paenibacillus qinlingensis</name>
    <dbReference type="NCBI Taxonomy" id="1837343"/>
    <lineage>
        <taxon>Bacteria</taxon>
        <taxon>Bacillati</taxon>
        <taxon>Bacillota</taxon>
        <taxon>Bacilli</taxon>
        <taxon>Bacillales</taxon>
        <taxon>Paenibacillaceae</taxon>
        <taxon>Paenibacillus</taxon>
    </lineage>
</organism>
<reference evidence="3 4" key="1">
    <citation type="submission" date="2023-07" db="EMBL/GenBank/DDBJ databases">
        <title>Sorghum-associated microbial communities from plants grown in Nebraska, USA.</title>
        <authorList>
            <person name="Schachtman D."/>
        </authorList>
    </citation>
    <scope>NUCLEOTIDE SEQUENCE [LARGE SCALE GENOMIC DNA]</scope>
    <source>
        <strain evidence="3 4">CC258</strain>
    </source>
</reference>
<comment type="caution">
    <text evidence="3">The sequence shown here is derived from an EMBL/GenBank/DDBJ whole genome shotgun (WGS) entry which is preliminary data.</text>
</comment>
<proteinExistence type="inferred from homology"/>
<accession>A0ABU1P5N8</accession>
<dbReference type="Pfam" id="PF00106">
    <property type="entry name" value="adh_short"/>
    <property type="match status" value="1"/>
</dbReference>
<dbReference type="RefSeq" id="WP_310502462.1">
    <property type="nucleotide sequence ID" value="NZ_JAVDSB010000023.1"/>
</dbReference>
<gene>
    <name evidence="3" type="ORF">J2736_006319</name>
</gene>
<dbReference type="EMBL" id="JAVDSB010000023">
    <property type="protein sequence ID" value="MDR6555065.1"/>
    <property type="molecule type" value="Genomic_DNA"/>
</dbReference>
<dbReference type="InterPro" id="IPR036291">
    <property type="entry name" value="NAD(P)-bd_dom_sf"/>
</dbReference>
<evidence type="ECO:0000256" key="2">
    <source>
        <dbReference type="ARBA" id="ARBA00023002"/>
    </source>
</evidence>
<evidence type="ECO:0000256" key="1">
    <source>
        <dbReference type="ARBA" id="ARBA00006484"/>
    </source>
</evidence>
<dbReference type="Proteomes" id="UP001267290">
    <property type="component" value="Unassembled WGS sequence"/>
</dbReference>
<dbReference type="PANTHER" id="PTHR24320">
    <property type="entry name" value="RETINOL DEHYDROGENASE"/>
    <property type="match status" value="1"/>
</dbReference>
<name>A0ABU1P5N8_9BACL</name>
<protein>
    <submittedName>
        <fullName evidence="3">NAD(P)-dependent dehydrogenase (Short-subunit alcohol dehydrogenase family)</fullName>
    </submittedName>
</protein>
<sequence length="329" mass="35673">MSNSDITMQTPIHSGFGPRTMAIEALQGEDLSGKVAIVTGGYSGLGLETTRILAEAGATVIVPARTPEKALASVAGIPRVELESLDLLDPTSIDAFAERFLHSNRHLHILVDSAGIMASPLSRDKRGYESQFAINHLGHFQLTARLWPALVKAEGARVVSVSSRGHMISGIDFSDPNFEKREYDKWMAYGQSKTANALFAVELDKRGKNHGVRAFSVHPGSIVTDLSRNLSDDEMRTMGALDEHGQRSFSAYNDELKTIPEGAATIIWCAVNKQLEGKGGVYCENVDIAQAVPSDNPSGPGVKPWAVNPEYAEQLWQLSESLTGIKFPE</sequence>
<dbReference type="SUPFAM" id="SSF51735">
    <property type="entry name" value="NAD(P)-binding Rossmann-fold domains"/>
    <property type="match status" value="1"/>
</dbReference>
<evidence type="ECO:0000313" key="3">
    <source>
        <dbReference type="EMBL" id="MDR6555065.1"/>
    </source>
</evidence>
<dbReference type="NCBIfam" id="NF004845">
    <property type="entry name" value="PRK06196.1"/>
    <property type="match status" value="1"/>
</dbReference>
<comment type="similarity">
    <text evidence="1">Belongs to the short-chain dehydrogenases/reductases (SDR) family.</text>
</comment>
<evidence type="ECO:0000313" key="4">
    <source>
        <dbReference type="Proteomes" id="UP001267290"/>
    </source>
</evidence>
<dbReference type="InterPro" id="IPR002347">
    <property type="entry name" value="SDR_fam"/>
</dbReference>
<keyword evidence="4" id="KW-1185">Reference proteome</keyword>
<dbReference type="PANTHER" id="PTHR24320:SF283">
    <property type="entry name" value="RETINOL DEHYDROGENASE 11"/>
    <property type="match status" value="1"/>
</dbReference>
<dbReference type="Gene3D" id="3.40.50.720">
    <property type="entry name" value="NAD(P)-binding Rossmann-like Domain"/>
    <property type="match status" value="1"/>
</dbReference>
<dbReference type="PRINTS" id="PR00081">
    <property type="entry name" value="GDHRDH"/>
</dbReference>
<keyword evidence="2" id="KW-0560">Oxidoreductase</keyword>